<proteinExistence type="predicted"/>
<name>A0A7W2A6K7_9BACL</name>
<keyword evidence="2" id="KW-0378">Hydrolase</keyword>
<sequence>MIYVNVRALIERTSDGKREILLQIRDREGEFEALELPGGQIEEFESLLQGLRREVFEETGLQIKTIVGSETYITTSQSDSNVECISPFAVYQTIYGPVDSMGVYFRCTAEGDLFKRGDGSKDARWVDIKEVQRLIGETPEVFSWVDLAGLKRYIAFLETEGKYIGVDE</sequence>
<dbReference type="Proteomes" id="UP000535491">
    <property type="component" value="Unassembled WGS sequence"/>
</dbReference>
<dbReference type="PROSITE" id="PS51462">
    <property type="entry name" value="NUDIX"/>
    <property type="match status" value="1"/>
</dbReference>
<dbReference type="PANTHER" id="PTHR43046:SF2">
    <property type="entry name" value="8-OXO-DGTP DIPHOSPHATASE-RELATED"/>
    <property type="match status" value="1"/>
</dbReference>
<comment type="cofactor">
    <cofactor evidence="1">
        <name>Mg(2+)</name>
        <dbReference type="ChEBI" id="CHEBI:18420"/>
    </cofactor>
</comment>
<dbReference type="Pfam" id="PF00293">
    <property type="entry name" value="NUDIX"/>
    <property type="match status" value="1"/>
</dbReference>
<feature type="domain" description="Nudix hydrolase" evidence="3">
    <location>
        <begin position="1"/>
        <end position="148"/>
    </location>
</feature>
<dbReference type="EMBL" id="JACEIQ010000002">
    <property type="protein sequence ID" value="MBA4493471.1"/>
    <property type="molecule type" value="Genomic_DNA"/>
</dbReference>
<dbReference type="PANTHER" id="PTHR43046">
    <property type="entry name" value="GDP-MANNOSE MANNOSYL HYDROLASE"/>
    <property type="match status" value="1"/>
</dbReference>
<organism evidence="4 5">
    <name type="scientific">Paenactinomyces guangxiensis</name>
    <dbReference type="NCBI Taxonomy" id="1490290"/>
    <lineage>
        <taxon>Bacteria</taxon>
        <taxon>Bacillati</taxon>
        <taxon>Bacillota</taxon>
        <taxon>Bacilli</taxon>
        <taxon>Bacillales</taxon>
        <taxon>Thermoactinomycetaceae</taxon>
        <taxon>Paenactinomyces</taxon>
    </lineage>
</organism>
<evidence type="ECO:0000313" key="4">
    <source>
        <dbReference type="EMBL" id="MBA4493471.1"/>
    </source>
</evidence>
<gene>
    <name evidence="4" type="ORF">H1191_04025</name>
</gene>
<protein>
    <submittedName>
        <fullName evidence="4">NUDIX domain-containing protein</fullName>
    </submittedName>
</protein>
<dbReference type="AlphaFoldDB" id="A0A7W2A6K7"/>
<dbReference type="RefSeq" id="WP_181750700.1">
    <property type="nucleotide sequence ID" value="NZ_JACEIQ010000002.1"/>
</dbReference>
<dbReference type="InterPro" id="IPR020084">
    <property type="entry name" value="NUDIX_hydrolase_CS"/>
</dbReference>
<dbReference type="CDD" id="cd02883">
    <property type="entry name" value="NUDIX_Hydrolase"/>
    <property type="match status" value="1"/>
</dbReference>
<dbReference type="InterPro" id="IPR000086">
    <property type="entry name" value="NUDIX_hydrolase_dom"/>
</dbReference>
<dbReference type="GO" id="GO:0016787">
    <property type="term" value="F:hydrolase activity"/>
    <property type="evidence" value="ECO:0007669"/>
    <property type="project" value="UniProtKB-KW"/>
</dbReference>
<dbReference type="PROSITE" id="PS00893">
    <property type="entry name" value="NUDIX_BOX"/>
    <property type="match status" value="1"/>
</dbReference>
<reference evidence="4 5" key="1">
    <citation type="submission" date="2020-07" db="EMBL/GenBank/DDBJ databases">
        <authorList>
            <person name="Feng H."/>
        </authorList>
    </citation>
    <scope>NUCLEOTIDE SEQUENCE [LARGE SCALE GENOMIC DNA]</scope>
    <source>
        <strain evidence="5">s-10</strain>
    </source>
</reference>
<dbReference type="InterPro" id="IPR015797">
    <property type="entry name" value="NUDIX_hydrolase-like_dom_sf"/>
</dbReference>
<evidence type="ECO:0000313" key="5">
    <source>
        <dbReference type="Proteomes" id="UP000535491"/>
    </source>
</evidence>
<comment type="caution">
    <text evidence="4">The sequence shown here is derived from an EMBL/GenBank/DDBJ whole genome shotgun (WGS) entry which is preliminary data.</text>
</comment>
<dbReference type="SUPFAM" id="SSF55811">
    <property type="entry name" value="Nudix"/>
    <property type="match status" value="1"/>
</dbReference>
<accession>A0A7W2A6K7</accession>
<keyword evidence="5" id="KW-1185">Reference proteome</keyword>
<evidence type="ECO:0000256" key="2">
    <source>
        <dbReference type="ARBA" id="ARBA00022801"/>
    </source>
</evidence>
<evidence type="ECO:0000256" key="1">
    <source>
        <dbReference type="ARBA" id="ARBA00001946"/>
    </source>
</evidence>
<dbReference type="Gene3D" id="3.90.79.10">
    <property type="entry name" value="Nucleoside Triphosphate Pyrophosphohydrolase"/>
    <property type="match status" value="1"/>
</dbReference>
<evidence type="ECO:0000259" key="3">
    <source>
        <dbReference type="PROSITE" id="PS51462"/>
    </source>
</evidence>